<evidence type="ECO:0000313" key="4">
    <source>
        <dbReference type="EMBL" id="CAK7356404.1"/>
    </source>
</evidence>
<keyword evidence="2" id="KW-0964">Secreted</keyword>
<evidence type="ECO:0000256" key="2">
    <source>
        <dbReference type="ARBA" id="ARBA00022512"/>
    </source>
</evidence>
<dbReference type="SUPFAM" id="SSF51126">
    <property type="entry name" value="Pectin lyase-like"/>
    <property type="match status" value="2"/>
</dbReference>
<dbReference type="InterPro" id="IPR039279">
    <property type="entry name" value="QRT3-like"/>
</dbReference>
<dbReference type="Gene3D" id="2.160.20.10">
    <property type="entry name" value="Single-stranded right-handed beta-helix, Pectin lyase-like"/>
    <property type="match status" value="2"/>
</dbReference>
<evidence type="ECO:0008006" key="6">
    <source>
        <dbReference type="Google" id="ProtNLM"/>
    </source>
</evidence>
<proteinExistence type="predicted"/>
<organism evidence="4 5">
    <name type="scientific">Dovyalis caffra</name>
    <dbReference type="NCBI Taxonomy" id="77055"/>
    <lineage>
        <taxon>Eukaryota</taxon>
        <taxon>Viridiplantae</taxon>
        <taxon>Streptophyta</taxon>
        <taxon>Embryophyta</taxon>
        <taxon>Tracheophyta</taxon>
        <taxon>Spermatophyta</taxon>
        <taxon>Magnoliopsida</taxon>
        <taxon>eudicotyledons</taxon>
        <taxon>Gunneridae</taxon>
        <taxon>Pentapetalae</taxon>
        <taxon>rosids</taxon>
        <taxon>fabids</taxon>
        <taxon>Malpighiales</taxon>
        <taxon>Salicaceae</taxon>
        <taxon>Flacourtieae</taxon>
        <taxon>Dovyalis</taxon>
    </lineage>
</organism>
<dbReference type="Proteomes" id="UP001314170">
    <property type="component" value="Unassembled WGS sequence"/>
</dbReference>
<gene>
    <name evidence="4" type="ORF">DCAF_LOCUS26675</name>
</gene>
<dbReference type="PANTHER" id="PTHR33928">
    <property type="entry name" value="POLYGALACTURONASE QRT3"/>
    <property type="match status" value="1"/>
</dbReference>
<comment type="caution">
    <text evidence="4">The sequence shown here is derived from an EMBL/GenBank/DDBJ whole genome shotgun (WGS) entry which is preliminary data.</text>
</comment>
<dbReference type="AlphaFoldDB" id="A0AAV1SUL8"/>
<evidence type="ECO:0000313" key="5">
    <source>
        <dbReference type="Proteomes" id="UP001314170"/>
    </source>
</evidence>
<dbReference type="PANTHER" id="PTHR33928:SF2">
    <property type="entry name" value="PECTATE LYASE SUPERFAMILY PROTEIN DOMAIN-CONTAINING PROTEIN-RELATED"/>
    <property type="match status" value="1"/>
</dbReference>
<evidence type="ECO:0000256" key="3">
    <source>
        <dbReference type="SAM" id="MobiDB-lite"/>
    </source>
</evidence>
<comment type="subcellular location">
    <subcellularLocation>
        <location evidence="1">Secreted</location>
        <location evidence="1">Cell wall</location>
    </subcellularLocation>
</comment>
<protein>
    <recommendedName>
        <fullName evidence="6">Pectin lyase-like superfamily protein</fullName>
    </recommendedName>
</protein>
<reference evidence="4 5" key="1">
    <citation type="submission" date="2024-01" db="EMBL/GenBank/DDBJ databases">
        <authorList>
            <person name="Waweru B."/>
        </authorList>
    </citation>
    <scope>NUCLEOTIDE SEQUENCE [LARGE SCALE GENOMIC DNA]</scope>
</reference>
<dbReference type="GO" id="GO:0004650">
    <property type="term" value="F:polygalacturonase activity"/>
    <property type="evidence" value="ECO:0007669"/>
    <property type="project" value="InterPro"/>
</dbReference>
<name>A0AAV1SUL8_9ROSI</name>
<keyword evidence="2" id="KW-0134">Cell wall</keyword>
<dbReference type="InterPro" id="IPR011050">
    <property type="entry name" value="Pectin_lyase_fold/virulence"/>
</dbReference>
<feature type="region of interest" description="Disordered" evidence="3">
    <location>
        <begin position="1"/>
        <end position="20"/>
    </location>
</feature>
<dbReference type="InterPro" id="IPR012334">
    <property type="entry name" value="Pectin_lyas_fold"/>
</dbReference>
<keyword evidence="5" id="KW-1185">Reference proteome</keyword>
<accession>A0AAV1SUL8</accession>
<dbReference type="FunFam" id="2.160.20.10:FF:000046">
    <property type="entry name" value="Polygalacturonase QRT3"/>
    <property type="match status" value="2"/>
</dbReference>
<sequence>MAPSSSPIPPPSPAIPQTKQSGRVFYPIGYGADPTGIQESSDSILNALNDAFQVQNGLQLLQGVNDLGGVVIDLQGGNYKISKPLGFPAAGGGNIVVKGGTLRASDKFPGDRHLIEVWSQNSQALDKRNKVHDPIYYEDITFRDILFDSGYRGGGIFIVDSARIRINNCFFLHFTTEGILVQNGHETFISSCFLGQHSTVGGDPGERDFSGTAIDLASNDNAITDVTIFSSAIGVLLRGQANILTGIHCYNKATGFGGVGIVVKLYASLTRIDNCYLDYNSIVMEDPAQVHVTNGLFLGGGNIVLKAINGKISGVNIVNNMFNADPKDTTPIVGLDGTFTRIDQVVIGQNNVVSGMNYKSTIGKLTVAGNATKWVADFSSVLLFPNQINHFQYSFYVRGMPNGLPIYAVTNVSNNVVVVESDKLVNAVVSVIVDQFNMVGESNVVICLRGIESCRGKISGVTIVNNMFKSDANSMNRPYVQLDGNLTNIDQLGIDNNNAIGMTVKSTVGKLKLVANFSSILVFPDQNNHFDPVPFRFSRGSCGISTNVLVVETDKTVHGVACVAVDQYHRNGRHLRVYVGRSANHKSKTMEPFSACCFIVLILAQAATCSITREMMIRFHKKLQETEAYHPVNATLTFPKASHSVRFSFWRVFYPIGYGADPTGAQESSDAIMNALYDAFKVQNRLELLPDVHDLGGAVIDLQGGNYKISKPIRFPSGGGNIVVKRGTLRASETFPGNRYLIELWSQKSRVHKEKVYYEDITFRDILFDSSYRGGGIFTVNSVRTRINNCFFIHFTTQGILVKQGHETFISSTFLGQHPTIGGDKNENKFSGTAIDLESNDNSITDVVVFSAATGVLLRGEANILTGVHCYNKANVFGGIGIRVKPSAPLTRINNCYLDFTNIVLEDPIQVQVTNGLFIGDASIVLRSIKGKISGLNIVNNMFKGEGRYLNPIVELDGNFTSIDQVVIERNNVRSMSLKSTVGKLTVARNGTKWVADFSPVLIFPNKISNFHYSFYVKGVIPAGNVVHAVTNISNNMVIVESNKVVNAVVSVVVDQNSIVEEINSL</sequence>
<evidence type="ECO:0000256" key="1">
    <source>
        <dbReference type="ARBA" id="ARBA00004191"/>
    </source>
</evidence>
<dbReference type="InterPro" id="IPR006626">
    <property type="entry name" value="PbH1"/>
</dbReference>
<feature type="compositionally biased region" description="Pro residues" evidence="3">
    <location>
        <begin position="1"/>
        <end position="14"/>
    </location>
</feature>
<dbReference type="SMART" id="SM00710">
    <property type="entry name" value="PbH1"/>
    <property type="match status" value="7"/>
</dbReference>
<dbReference type="EMBL" id="CAWUPB010001197">
    <property type="protein sequence ID" value="CAK7356404.1"/>
    <property type="molecule type" value="Genomic_DNA"/>
</dbReference>